<feature type="region of interest" description="Disordered" evidence="1">
    <location>
        <begin position="225"/>
        <end position="311"/>
    </location>
</feature>
<accession>A0AAJ8LKV7</accession>
<feature type="compositionally biased region" description="Basic residues" evidence="1">
    <location>
        <begin position="277"/>
        <end position="286"/>
    </location>
</feature>
<name>A0AAJ8LKV7_9TREE</name>
<dbReference type="Proteomes" id="UP000322225">
    <property type="component" value="Chromosome 6"/>
</dbReference>
<reference evidence="2" key="1">
    <citation type="submission" date="2017-08" db="EMBL/GenBank/DDBJ databases">
        <authorList>
            <person name="Cuomo C."/>
            <person name="Billmyre B."/>
            <person name="Heitman J."/>
        </authorList>
    </citation>
    <scope>NUCLEOTIDE SEQUENCE</scope>
    <source>
        <strain evidence="2">CBS 12478</strain>
    </source>
</reference>
<dbReference type="KEGG" id="ksn:43586026"/>
<reference evidence="2" key="2">
    <citation type="submission" date="2024-01" db="EMBL/GenBank/DDBJ databases">
        <title>Comparative genomics of Cryptococcus and Kwoniella reveals pathogenesis evolution and contrasting modes of karyotype evolution via chromosome fusion or intercentromeric recombination.</title>
        <authorList>
            <person name="Coelho M.A."/>
            <person name="David-Palma M."/>
            <person name="Shea T."/>
            <person name="Bowers K."/>
            <person name="McGinley-Smith S."/>
            <person name="Mohammad A.W."/>
            <person name="Gnirke A."/>
            <person name="Yurkov A.M."/>
            <person name="Nowrousian M."/>
            <person name="Sun S."/>
            <person name="Cuomo C.A."/>
            <person name="Heitman J."/>
        </authorList>
    </citation>
    <scope>NUCLEOTIDE SEQUENCE</scope>
    <source>
        <strain evidence="2">CBS 12478</strain>
    </source>
</reference>
<feature type="region of interest" description="Disordered" evidence="1">
    <location>
        <begin position="396"/>
        <end position="436"/>
    </location>
</feature>
<protein>
    <submittedName>
        <fullName evidence="2">Uncharacterized protein</fullName>
    </submittedName>
</protein>
<evidence type="ECO:0000313" key="2">
    <source>
        <dbReference type="EMBL" id="WWD19125.1"/>
    </source>
</evidence>
<feature type="compositionally biased region" description="Basic and acidic residues" evidence="1">
    <location>
        <begin position="396"/>
        <end position="409"/>
    </location>
</feature>
<evidence type="ECO:0000256" key="1">
    <source>
        <dbReference type="SAM" id="MobiDB-lite"/>
    </source>
</evidence>
<dbReference type="EMBL" id="CP144056">
    <property type="protein sequence ID" value="WWD19125.1"/>
    <property type="molecule type" value="Genomic_DNA"/>
</dbReference>
<gene>
    <name evidence="2" type="ORF">CI109_103583</name>
</gene>
<feature type="compositionally biased region" description="Basic and acidic residues" evidence="1">
    <location>
        <begin position="267"/>
        <end position="276"/>
    </location>
</feature>
<evidence type="ECO:0000313" key="3">
    <source>
        <dbReference type="Proteomes" id="UP000322225"/>
    </source>
</evidence>
<feature type="region of interest" description="Disordered" evidence="1">
    <location>
        <begin position="1"/>
        <end position="36"/>
    </location>
</feature>
<dbReference type="GeneID" id="43586026"/>
<sequence length="436" mass="48621">MASLQVGVGVRAASSEDGSEGDDMFAGPGGKKRKVPGAQLHVRDRSNMDTQEEDDVDTINDTTITTTPTTFPLAVRSPRSLARNLCEFRKSLFLRRKAAFIALYIDAQTAINTSPLRSKSTLPDVSSFEKLLPSLEDIGVNAWMPDRPGWKEGRAQSWRTRRCRRRRGVMRKPVERKGLAPEGSFEFEMECQASMRARAREQGALLKLAHELRGVVLSMNKPASVVQTTTTTTTTTNSSDDKPPSKTKRKLDKKVEPAQAPLMTPEPSKDGSEGKTKNKSKKKKRSVLANQSNPHHVNNYRPSRTVSPHGDPYEPYPHHLDLVAPPSMHFLAAQPIRKTAPIPGTHAPPTAVRPAEDDYICCFCEFDLYYGSEKARKRAVRQRRRELKRKEAIKMKAKNVAEGRGTLKEESDEEEDDQCSCGRPVIHPEPEQTDAG</sequence>
<dbReference type="RefSeq" id="XP_065823401.1">
    <property type="nucleotide sequence ID" value="XM_065967329.1"/>
</dbReference>
<keyword evidence="3" id="KW-1185">Reference proteome</keyword>
<feature type="compositionally biased region" description="Polar residues" evidence="1">
    <location>
        <begin position="288"/>
        <end position="306"/>
    </location>
</feature>
<organism evidence="2 3">
    <name type="scientific">Kwoniella shandongensis</name>
    <dbReference type="NCBI Taxonomy" id="1734106"/>
    <lineage>
        <taxon>Eukaryota</taxon>
        <taxon>Fungi</taxon>
        <taxon>Dikarya</taxon>
        <taxon>Basidiomycota</taxon>
        <taxon>Agaricomycotina</taxon>
        <taxon>Tremellomycetes</taxon>
        <taxon>Tremellales</taxon>
        <taxon>Cryptococcaceae</taxon>
        <taxon>Kwoniella</taxon>
    </lineage>
</organism>
<dbReference type="AlphaFoldDB" id="A0AAJ8LKV7"/>
<proteinExistence type="predicted"/>